<dbReference type="RefSeq" id="WP_073611649.1">
    <property type="nucleotide sequence ID" value="NZ_FRFE01000001.1"/>
</dbReference>
<dbReference type="PANTHER" id="PTHR43133:SF62">
    <property type="entry name" value="RNA POLYMERASE SIGMA FACTOR SIGZ"/>
    <property type="match status" value="1"/>
</dbReference>
<evidence type="ECO:0000259" key="6">
    <source>
        <dbReference type="Pfam" id="PF08281"/>
    </source>
</evidence>
<evidence type="ECO:0000313" key="7">
    <source>
        <dbReference type="EMBL" id="SHO43107.1"/>
    </source>
</evidence>
<dbReference type="OrthoDB" id="340239at2"/>
<comment type="similarity">
    <text evidence="1">Belongs to the sigma-70 factor family. ECF subfamily.</text>
</comment>
<dbReference type="AlphaFoldDB" id="A0A1M7XWI6"/>
<evidence type="ECO:0000256" key="3">
    <source>
        <dbReference type="ARBA" id="ARBA00023082"/>
    </source>
</evidence>
<dbReference type="InterPro" id="IPR014284">
    <property type="entry name" value="RNA_pol_sigma-70_dom"/>
</dbReference>
<dbReference type="InterPro" id="IPR007627">
    <property type="entry name" value="RNA_pol_sigma70_r2"/>
</dbReference>
<dbReference type="Gene3D" id="1.10.10.10">
    <property type="entry name" value="Winged helix-like DNA-binding domain superfamily/Winged helix DNA-binding domain"/>
    <property type="match status" value="1"/>
</dbReference>
<dbReference type="GO" id="GO:0006352">
    <property type="term" value="P:DNA-templated transcription initiation"/>
    <property type="evidence" value="ECO:0007669"/>
    <property type="project" value="InterPro"/>
</dbReference>
<dbReference type="InterPro" id="IPR013249">
    <property type="entry name" value="RNA_pol_sigma70_r4_t2"/>
</dbReference>
<dbReference type="GO" id="GO:0003677">
    <property type="term" value="F:DNA binding"/>
    <property type="evidence" value="ECO:0007669"/>
    <property type="project" value="InterPro"/>
</dbReference>
<dbReference type="SUPFAM" id="SSF88659">
    <property type="entry name" value="Sigma3 and sigma4 domains of RNA polymerase sigma factors"/>
    <property type="match status" value="1"/>
</dbReference>
<feature type="domain" description="RNA polymerase sigma factor 70 region 4 type 2" evidence="6">
    <location>
        <begin position="97"/>
        <end position="149"/>
    </location>
</feature>
<name>A0A1M7XWI6_9BACT</name>
<accession>A0A1M7XWI6</accession>
<dbReference type="InterPro" id="IPR013325">
    <property type="entry name" value="RNA_pol_sigma_r2"/>
</dbReference>
<organism evidence="7 8">
    <name type="scientific">Desulfopila aestuarii DSM 18488</name>
    <dbReference type="NCBI Taxonomy" id="1121416"/>
    <lineage>
        <taxon>Bacteria</taxon>
        <taxon>Pseudomonadati</taxon>
        <taxon>Thermodesulfobacteriota</taxon>
        <taxon>Desulfobulbia</taxon>
        <taxon>Desulfobulbales</taxon>
        <taxon>Desulfocapsaceae</taxon>
        <taxon>Desulfopila</taxon>
    </lineage>
</organism>
<dbReference type="InterPro" id="IPR039425">
    <property type="entry name" value="RNA_pol_sigma-70-like"/>
</dbReference>
<dbReference type="STRING" id="1121416.SAMN02745220_00298"/>
<evidence type="ECO:0000313" key="8">
    <source>
        <dbReference type="Proteomes" id="UP000184603"/>
    </source>
</evidence>
<protein>
    <submittedName>
        <fullName evidence="7">RNA polymerase sigma-70 factor, ECF subfamily</fullName>
    </submittedName>
</protein>
<keyword evidence="4" id="KW-0804">Transcription</keyword>
<dbReference type="CDD" id="cd06171">
    <property type="entry name" value="Sigma70_r4"/>
    <property type="match status" value="1"/>
</dbReference>
<keyword evidence="2" id="KW-0805">Transcription regulation</keyword>
<dbReference type="InterPro" id="IPR013324">
    <property type="entry name" value="RNA_pol_sigma_r3/r4-like"/>
</dbReference>
<evidence type="ECO:0000256" key="2">
    <source>
        <dbReference type="ARBA" id="ARBA00023015"/>
    </source>
</evidence>
<dbReference type="Gene3D" id="1.10.1740.10">
    <property type="match status" value="1"/>
</dbReference>
<keyword evidence="8" id="KW-1185">Reference proteome</keyword>
<dbReference type="SUPFAM" id="SSF88946">
    <property type="entry name" value="Sigma2 domain of RNA polymerase sigma factors"/>
    <property type="match status" value="1"/>
</dbReference>
<reference evidence="7 8" key="1">
    <citation type="submission" date="2016-12" db="EMBL/GenBank/DDBJ databases">
        <authorList>
            <person name="Song W.-J."/>
            <person name="Kurnit D.M."/>
        </authorList>
    </citation>
    <scope>NUCLEOTIDE SEQUENCE [LARGE SCALE GENOMIC DNA]</scope>
    <source>
        <strain evidence="7 8">DSM 18488</strain>
    </source>
</reference>
<feature type="domain" description="RNA polymerase sigma-70 region 2" evidence="5">
    <location>
        <begin position="8"/>
        <end position="70"/>
    </location>
</feature>
<evidence type="ECO:0000259" key="5">
    <source>
        <dbReference type="Pfam" id="PF04542"/>
    </source>
</evidence>
<sequence>MNLFKDFYTSQKDRLFGYILKRTGNPSLAADLAQESFVKYIGAYGQSSPTTSLLYTICRNLIIDHFRKQRPEDPLEDHHQLAGMNQEEKVILREETRQVLQAIDQLDVVDAKLLRLVAGSNLSYKEISRITHLSESNIKVRIHRARIQLKNILGNRP</sequence>
<dbReference type="GO" id="GO:0016987">
    <property type="term" value="F:sigma factor activity"/>
    <property type="evidence" value="ECO:0007669"/>
    <property type="project" value="UniProtKB-KW"/>
</dbReference>
<evidence type="ECO:0000256" key="4">
    <source>
        <dbReference type="ARBA" id="ARBA00023163"/>
    </source>
</evidence>
<dbReference type="NCBIfam" id="TIGR02937">
    <property type="entry name" value="sigma70-ECF"/>
    <property type="match status" value="1"/>
</dbReference>
<proteinExistence type="inferred from homology"/>
<evidence type="ECO:0000256" key="1">
    <source>
        <dbReference type="ARBA" id="ARBA00010641"/>
    </source>
</evidence>
<gene>
    <name evidence="7" type="ORF">SAMN02745220_00298</name>
</gene>
<dbReference type="PANTHER" id="PTHR43133">
    <property type="entry name" value="RNA POLYMERASE ECF-TYPE SIGMA FACTO"/>
    <property type="match status" value="1"/>
</dbReference>
<dbReference type="Proteomes" id="UP000184603">
    <property type="component" value="Unassembled WGS sequence"/>
</dbReference>
<dbReference type="EMBL" id="FRFE01000001">
    <property type="protein sequence ID" value="SHO43107.1"/>
    <property type="molecule type" value="Genomic_DNA"/>
</dbReference>
<dbReference type="Pfam" id="PF08281">
    <property type="entry name" value="Sigma70_r4_2"/>
    <property type="match status" value="1"/>
</dbReference>
<keyword evidence="3" id="KW-0731">Sigma factor</keyword>
<dbReference type="InterPro" id="IPR036388">
    <property type="entry name" value="WH-like_DNA-bd_sf"/>
</dbReference>
<dbReference type="Pfam" id="PF04542">
    <property type="entry name" value="Sigma70_r2"/>
    <property type="match status" value="1"/>
</dbReference>